<evidence type="ECO:0000256" key="7">
    <source>
        <dbReference type="PROSITE-ProRule" id="PRU00423"/>
    </source>
</evidence>
<evidence type="ECO:0000313" key="9">
    <source>
        <dbReference type="EMBL" id="EGO65039.1"/>
    </source>
</evidence>
<evidence type="ECO:0000256" key="3">
    <source>
        <dbReference type="ARBA" id="ARBA00022597"/>
    </source>
</evidence>
<keyword evidence="10" id="KW-1185">Reference proteome</keyword>
<keyword evidence="6" id="KW-0418">Kinase</keyword>
<proteinExistence type="predicted"/>
<evidence type="ECO:0000256" key="5">
    <source>
        <dbReference type="ARBA" id="ARBA00022683"/>
    </source>
</evidence>
<feature type="modified residue" description="Phosphocysteine; by EIIA" evidence="7">
    <location>
        <position position="8"/>
    </location>
</feature>
<dbReference type="Pfam" id="PF02302">
    <property type="entry name" value="PTS_IIB"/>
    <property type="match status" value="1"/>
</dbReference>
<evidence type="ECO:0000256" key="1">
    <source>
        <dbReference type="ARBA" id="ARBA00022448"/>
    </source>
</evidence>
<dbReference type="PROSITE" id="PS51100">
    <property type="entry name" value="PTS_EIIB_TYPE_3"/>
    <property type="match status" value="1"/>
</dbReference>
<dbReference type="InterPro" id="IPR051819">
    <property type="entry name" value="PTS_sugar-specific_EIIB"/>
</dbReference>
<dbReference type="EMBL" id="AFGF01000038">
    <property type="protein sequence ID" value="EGO65039.1"/>
    <property type="molecule type" value="Genomic_DNA"/>
</dbReference>
<dbReference type="PANTHER" id="PTHR34581:SF2">
    <property type="entry name" value="PTS SYSTEM N,N'-DIACETYLCHITOBIOSE-SPECIFIC EIIB COMPONENT"/>
    <property type="match status" value="1"/>
</dbReference>
<dbReference type="InterPro" id="IPR013012">
    <property type="entry name" value="PTS_EIIB_3"/>
</dbReference>
<dbReference type="Gene3D" id="3.40.50.2300">
    <property type="match status" value="1"/>
</dbReference>
<keyword evidence="1" id="KW-0813">Transport</keyword>
<name>F7NFX6_9FIRM</name>
<dbReference type="PANTHER" id="PTHR34581">
    <property type="entry name" value="PTS SYSTEM N,N'-DIACETYLCHITOBIOSE-SPECIFIC EIIB COMPONENT"/>
    <property type="match status" value="1"/>
</dbReference>
<evidence type="ECO:0000313" key="10">
    <source>
        <dbReference type="Proteomes" id="UP000003240"/>
    </source>
</evidence>
<keyword evidence="5" id="KW-0598">Phosphotransferase system</keyword>
<keyword evidence="2" id="KW-0597">Phosphoprotein</keyword>
<dbReference type="InterPro" id="IPR036095">
    <property type="entry name" value="PTS_EIIB-like_sf"/>
</dbReference>
<dbReference type="RefSeq" id="WP_004093324.1">
    <property type="nucleotide sequence ID" value="NZ_AFGF01000038.1"/>
</dbReference>
<dbReference type="OrthoDB" id="9808134at2"/>
<dbReference type="eggNOG" id="COG1440">
    <property type="taxonomic scope" value="Bacteria"/>
</dbReference>
<dbReference type="GO" id="GO:0008982">
    <property type="term" value="F:protein-N(PI)-phosphohistidine-sugar phosphotransferase activity"/>
    <property type="evidence" value="ECO:0007669"/>
    <property type="project" value="InterPro"/>
</dbReference>
<dbReference type="Proteomes" id="UP000003240">
    <property type="component" value="Unassembled WGS sequence"/>
</dbReference>
<keyword evidence="4 9" id="KW-0808">Transferase</keyword>
<feature type="domain" description="PTS EIIB type-3" evidence="8">
    <location>
        <begin position="1"/>
        <end position="97"/>
    </location>
</feature>
<organism evidence="9 10">
    <name type="scientific">Acetonema longum DSM 6540</name>
    <dbReference type="NCBI Taxonomy" id="1009370"/>
    <lineage>
        <taxon>Bacteria</taxon>
        <taxon>Bacillati</taxon>
        <taxon>Bacillota</taxon>
        <taxon>Negativicutes</taxon>
        <taxon>Acetonemataceae</taxon>
        <taxon>Acetonema</taxon>
    </lineage>
</organism>
<evidence type="ECO:0000259" key="8">
    <source>
        <dbReference type="PROSITE" id="PS51100"/>
    </source>
</evidence>
<comment type="caution">
    <text evidence="9">The sequence shown here is derived from an EMBL/GenBank/DDBJ whole genome shotgun (WGS) entry which is preliminary data.</text>
</comment>
<evidence type="ECO:0000256" key="2">
    <source>
        <dbReference type="ARBA" id="ARBA00022553"/>
    </source>
</evidence>
<protein>
    <submittedName>
        <fullName evidence="9">Phosphotransferase system lactose/cellobiose-specific iib subunit</fullName>
    </submittedName>
</protein>
<dbReference type="CDD" id="cd05564">
    <property type="entry name" value="PTS_IIB_chitobiose_lichenan"/>
    <property type="match status" value="1"/>
</dbReference>
<sequence>MTRIALICMGGFSSSVLVQKMEESAKKQNLEVQIRAMSEGNFKKYADQTDIVLLGPQVSFIEQQVKERYSHLKVAVINSIDYGTMNGEKVLKDALKL</sequence>
<evidence type="ECO:0000256" key="6">
    <source>
        <dbReference type="ARBA" id="ARBA00022777"/>
    </source>
</evidence>
<dbReference type="GO" id="GO:0016301">
    <property type="term" value="F:kinase activity"/>
    <property type="evidence" value="ECO:0007669"/>
    <property type="project" value="UniProtKB-KW"/>
</dbReference>
<dbReference type="AlphaFoldDB" id="F7NFX6"/>
<keyword evidence="3" id="KW-0762">Sugar transport</keyword>
<dbReference type="SUPFAM" id="SSF52794">
    <property type="entry name" value="PTS system IIB component-like"/>
    <property type="match status" value="1"/>
</dbReference>
<gene>
    <name evidence="9" type="ORF">ALO_04798</name>
</gene>
<evidence type="ECO:0000256" key="4">
    <source>
        <dbReference type="ARBA" id="ARBA00022679"/>
    </source>
</evidence>
<dbReference type="InterPro" id="IPR003501">
    <property type="entry name" value="PTS_EIIB_2/3"/>
</dbReference>
<dbReference type="GO" id="GO:0009401">
    <property type="term" value="P:phosphoenolpyruvate-dependent sugar phosphotransferase system"/>
    <property type="evidence" value="ECO:0007669"/>
    <property type="project" value="UniProtKB-KW"/>
</dbReference>
<reference evidence="9 10" key="1">
    <citation type="journal article" date="2011" name="EMBO J.">
        <title>Structural diversity of bacterial flagellar motors.</title>
        <authorList>
            <person name="Chen S."/>
            <person name="Beeby M."/>
            <person name="Murphy G.E."/>
            <person name="Leadbetter J.R."/>
            <person name="Hendrixson D.R."/>
            <person name="Briegel A."/>
            <person name="Li Z."/>
            <person name="Shi J."/>
            <person name="Tocheva E.I."/>
            <person name="Muller A."/>
            <person name="Dobro M.J."/>
            <person name="Jensen G.J."/>
        </authorList>
    </citation>
    <scope>NUCLEOTIDE SEQUENCE [LARGE SCALE GENOMIC DNA]</scope>
    <source>
        <strain evidence="9 10">DSM 6540</strain>
    </source>
</reference>
<accession>F7NFX6</accession>
<dbReference type="STRING" id="1009370.ALO_04798"/>